<reference evidence="1 2" key="1">
    <citation type="submission" date="2016-11" db="EMBL/GenBank/DDBJ databases">
        <authorList>
            <person name="Jaros S."/>
            <person name="Januszkiewicz K."/>
            <person name="Wedrychowicz H."/>
        </authorList>
    </citation>
    <scope>NUCLEOTIDE SEQUENCE [LARGE SCALE GENOMIC DNA]</scope>
    <source>
        <strain evidence="1 2">DSM 21637</strain>
    </source>
</reference>
<evidence type="ECO:0000313" key="2">
    <source>
        <dbReference type="Proteomes" id="UP000182350"/>
    </source>
</evidence>
<dbReference type="AlphaFoldDB" id="A0A1K1UG40"/>
<protein>
    <recommendedName>
        <fullName evidence="3">Preprotein translocase subunit YajC</fullName>
    </recommendedName>
</protein>
<accession>A0A1K1UG40</accession>
<evidence type="ECO:0000313" key="1">
    <source>
        <dbReference type="EMBL" id="SFX11762.1"/>
    </source>
</evidence>
<dbReference type="EMBL" id="FPJW01000001">
    <property type="protein sequence ID" value="SFX11762.1"/>
    <property type="molecule type" value="Genomic_DNA"/>
</dbReference>
<keyword evidence="2" id="KW-1185">Reference proteome</keyword>
<dbReference type="STRING" id="1122209.SAMN02745752_00603"/>
<dbReference type="Proteomes" id="UP000182350">
    <property type="component" value="Unassembled WGS sequence"/>
</dbReference>
<name>A0A1K1UG40_9GAMM</name>
<evidence type="ECO:0008006" key="3">
    <source>
        <dbReference type="Google" id="ProtNLM"/>
    </source>
</evidence>
<proteinExistence type="predicted"/>
<organism evidence="1 2">
    <name type="scientific">Marinospirillum alkaliphilum DSM 21637</name>
    <dbReference type="NCBI Taxonomy" id="1122209"/>
    <lineage>
        <taxon>Bacteria</taxon>
        <taxon>Pseudomonadati</taxon>
        <taxon>Pseudomonadota</taxon>
        <taxon>Gammaproteobacteria</taxon>
        <taxon>Oceanospirillales</taxon>
        <taxon>Oceanospirillaceae</taxon>
        <taxon>Marinospirillum</taxon>
    </lineage>
</organism>
<gene>
    <name evidence="1" type="ORF">SAMN02745752_00603</name>
</gene>
<sequence length="179" mass="20187">MSPFWWFVLAAILVLSPMSMLKPSPRQKRLVMLREKARHLGIRVTLTSQQLDPGLKLEGAAYRWLRPADAPAMPGYLCLLRCEEGRQRGALWTDGWERVRGAPELLTEAQRQLLDHFLTLLPADAHAVEWGSATLSFWWHERGDTGLLEVLHPVVQAMLAEPVRPVPRPNLSNRLAGGS</sequence>